<comment type="caution">
    <text evidence="2">The sequence shown here is derived from an EMBL/GenBank/DDBJ whole genome shotgun (WGS) entry which is preliminary data.</text>
</comment>
<keyword evidence="1" id="KW-0472">Membrane</keyword>
<organism evidence="2 3">
    <name type="scientific">Aphanomyces invadans</name>
    <dbReference type="NCBI Taxonomy" id="157072"/>
    <lineage>
        <taxon>Eukaryota</taxon>
        <taxon>Sar</taxon>
        <taxon>Stramenopiles</taxon>
        <taxon>Oomycota</taxon>
        <taxon>Saprolegniomycetes</taxon>
        <taxon>Saprolegniales</taxon>
        <taxon>Verrucalvaceae</taxon>
        <taxon>Aphanomyces</taxon>
    </lineage>
</organism>
<gene>
    <name evidence="2" type="ORF">DYB32_003101</name>
</gene>
<reference evidence="2 3" key="1">
    <citation type="submission" date="2018-08" db="EMBL/GenBank/DDBJ databases">
        <title>Aphanomyces genome sequencing and annotation.</title>
        <authorList>
            <person name="Minardi D."/>
            <person name="Oidtmann B."/>
            <person name="Van Der Giezen M."/>
            <person name="Studholme D.J."/>
        </authorList>
    </citation>
    <scope>NUCLEOTIDE SEQUENCE [LARGE SCALE GENOMIC DNA]</scope>
    <source>
        <strain evidence="2 3">NJM0002</strain>
    </source>
</reference>
<evidence type="ECO:0000256" key="1">
    <source>
        <dbReference type="SAM" id="Phobius"/>
    </source>
</evidence>
<keyword evidence="1" id="KW-1133">Transmembrane helix</keyword>
<proteinExistence type="predicted"/>
<dbReference type="AlphaFoldDB" id="A0A3R6ZSZ4"/>
<feature type="transmembrane region" description="Helical" evidence="1">
    <location>
        <begin position="45"/>
        <end position="66"/>
    </location>
</feature>
<dbReference type="Proteomes" id="UP000285060">
    <property type="component" value="Unassembled WGS sequence"/>
</dbReference>
<dbReference type="EMBL" id="QUSY01000179">
    <property type="protein sequence ID" value="RHY31864.1"/>
    <property type="molecule type" value="Genomic_DNA"/>
</dbReference>
<protein>
    <submittedName>
        <fullName evidence="2">Uncharacterized protein</fullName>
    </submittedName>
</protein>
<keyword evidence="1" id="KW-0812">Transmembrane</keyword>
<evidence type="ECO:0000313" key="3">
    <source>
        <dbReference type="Proteomes" id="UP000285060"/>
    </source>
</evidence>
<sequence length="222" mass="23258">MESGAVVAAAVVVATPALAYAQSVGAMATTAAVTPPSPPSKVVPILLGIGIGAVVGFSIVGAILVVSRRRQQRAKMNSSIARTSASSIEPGVAMSYRGMTSMAKHSRRQLPAHGAVDVISLGHRSRVDPPPHCHPHQDKPFRYDMDICASLQSSHPTIEGGDNDVPMLGTWADDEVDSTALTDEDGHHGEHAAVYGATADDDMRGSMVVIEPSDVMCNGFYM</sequence>
<keyword evidence="3" id="KW-1185">Reference proteome</keyword>
<evidence type="ECO:0000313" key="2">
    <source>
        <dbReference type="EMBL" id="RHY31864.1"/>
    </source>
</evidence>
<accession>A0A3R6ZSZ4</accession>
<name>A0A3R6ZSZ4_9STRA</name>